<evidence type="ECO:0000313" key="1">
    <source>
        <dbReference type="EMBL" id="KAK1673326.1"/>
    </source>
</evidence>
<dbReference type="GeneID" id="85465610"/>
<reference evidence="1" key="1">
    <citation type="submission" date="2021-06" db="EMBL/GenBank/DDBJ databases">
        <title>Comparative genomics, transcriptomics and evolutionary studies reveal genomic signatures of adaptation to plant cell wall in hemibiotrophic fungi.</title>
        <authorList>
            <consortium name="DOE Joint Genome Institute"/>
            <person name="Baroncelli R."/>
            <person name="Diaz J.F."/>
            <person name="Benocci T."/>
            <person name="Peng M."/>
            <person name="Battaglia E."/>
            <person name="Haridas S."/>
            <person name="Andreopoulos W."/>
            <person name="Labutti K."/>
            <person name="Pangilinan J."/>
            <person name="Floch G.L."/>
            <person name="Makela M.R."/>
            <person name="Henrissat B."/>
            <person name="Grigoriev I.V."/>
            <person name="Crouch J.A."/>
            <person name="De Vries R.P."/>
            <person name="Sukno S.A."/>
            <person name="Thon M.R."/>
        </authorList>
    </citation>
    <scope>NUCLEOTIDE SEQUENCE</scope>
    <source>
        <strain evidence="1">CBS 193.32</strain>
    </source>
</reference>
<evidence type="ECO:0008006" key="3">
    <source>
        <dbReference type="Google" id="ProtNLM"/>
    </source>
</evidence>
<dbReference type="AlphaFoldDB" id="A0AAJ0EQX9"/>
<dbReference type="EMBL" id="JAHMHR010000032">
    <property type="protein sequence ID" value="KAK1673326.1"/>
    <property type="molecule type" value="Genomic_DNA"/>
</dbReference>
<keyword evidence="2" id="KW-1185">Reference proteome</keyword>
<proteinExistence type="predicted"/>
<name>A0AAJ0EQX9_9PEZI</name>
<evidence type="ECO:0000313" key="2">
    <source>
        <dbReference type="Proteomes" id="UP001224890"/>
    </source>
</evidence>
<organism evidence="1 2">
    <name type="scientific">Colletotrichum godetiae</name>
    <dbReference type="NCBI Taxonomy" id="1209918"/>
    <lineage>
        <taxon>Eukaryota</taxon>
        <taxon>Fungi</taxon>
        <taxon>Dikarya</taxon>
        <taxon>Ascomycota</taxon>
        <taxon>Pezizomycotina</taxon>
        <taxon>Sordariomycetes</taxon>
        <taxon>Hypocreomycetidae</taxon>
        <taxon>Glomerellales</taxon>
        <taxon>Glomerellaceae</taxon>
        <taxon>Colletotrichum</taxon>
        <taxon>Colletotrichum acutatum species complex</taxon>
    </lineage>
</organism>
<dbReference type="RefSeq" id="XP_060427329.1">
    <property type="nucleotide sequence ID" value="XM_060581084.1"/>
</dbReference>
<accession>A0AAJ0EQX9</accession>
<gene>
    <name evidence="1" type="ORF">BDP55DRAFT_770356</name>
</gene>
<dbReference type="Proteomes" id="UP001224890">
    <property type="component" value="Unassembled WGS sequence"/>
</dbReference>
<protein>
    <recommendedName>
        <fullName evidence="3">Ankyrin repeat protein</fullName>
    </recommendedName>
</protein>
<comment type="caution">
    <text evidence="1">The sequence shown here is derived from an EMBL/GenBank/DDBJ whole genome shotgun (WGS) entry which is preliminary data.</text>
</comment>
<sequence length="404" mass="45468">MGSVMEAAIRSRSSNLALLLINYEINTSRAKITKTVQGKKMEDVRFYDVHFWRLAVAFDDMETLSALLDAADRRIPSKALGKILLEAICVPRPELLQLLVDNQMPQGQEKVIRSTYCRIDSRNDRLKQVIDMCLEEAIDHGHPGVFNVLACTPHAIRGDFYRHSWKKKWGFDPSVQSTSDDCRPARSLVEHAASCGDEESIRNLLSKGVGPYGLRNDVKTHHWLNPYHRLSHFRGLMPMIAAAQGRHVGAVLALIRGHFKCNDVRWLLIIGTVLQSRDKQLLHSQRINSKLSATSKIDADNEELRVQRDRDVKFWQELIDAGVLDLQHFANGCQCSETPMAMAATHPTRVAIDAARKFVCEELVIPLDADYRGPSDHSYMGRYARQVTAKSSPETGTLFALAAD</sequence>